<organism evidence="2 3">
    <name type="scientific">Roseimaritima multifibrata</name>
    <dbReference type="NCBI Taxonomy" id="1930274"/>
    <lineage>
        <taxon>Bacteria</taxon>
        <taxon>Pseudomonadati</taxon>
        <taxon>Planctomycetota</taxon>
        <taxon>Planctomycetia</taxon>
        <taxon>Pirellulales</taxon>
        <taxon>Pirellulaceae</taxon>
        <taxon>Roseimaritima</taxon>
    </lineage>
</organism>
<feature type="transmembrane region" description="Helical" evidence="1">
    <location>
        <begin position="179"/>
        <end position="203"/>
    </location>
</feature>
<feature type="transmembrane region" description="Helical" evidence="1">
    <location>
        <begin position="96"/>
        <end position="119"/>
    </location>
</feature>
<dbReference type="AlphaFoldDB" id="A0A517MBE3"/>
<gene>
    <name evidence="2" type="ORF">FF011L_09320</name>
</gene>
<evidence type="ECO:0000313" key="2">
    <source>
        <dbReference type="EMBL" id="QDS92195.1"/>
    </source>
</evidence>
<reference evidence="2 3" key="1">
    <citation type="submission" date="2019-02" db="EMBL/GenBank/DDBJ databases">
        <title>Deep-cultivation of Planctomycetes and their phenomic and genomic characterization uncovers novel biology.</title>
        <authorList>
            <person name="Wiegand S."/>
            <person name="Jogler M."/>
            <person name="Boedeker C."/>
            <person name="Pinto D."/>
            <person name="Vollmers J."/>
            <person name="Rivas-Marin E."/>
            <person name="Kohn T."/>
            <person name="Peeters S.H."/>
            <person name="Heuer A."/>
            <person name="Rast P."/>
            <person name="Oberbeckmann S."/>
            <person name="Bunk B."/>
            <person name="Jeske O."/>
            <person name="Meyerdierks A."/>
            <person name="Storesund J.E."/>
            <person name="Kallscheuer N."/>
            <person name="Luecker S."/>
            <person name="Lage O.M."/>
            <person name="Pohl T."/>
            <person name="Merkel B.J."/>
            <person name="Hornburger P."/>
            <person name="Mueller R.-W."/>
            <person name="Bruemmer F."/>
            <person name="Labrenz M."/>
            <person name="Spormann A.M."/>
            <person name="Op den Camp H."/>
            <person name="Overmann J."/>
            <person name="Amann R."/>
            <person name="Jetten M.S.M."/>
            <person name="Mascher T."/>
            <person name="Medema M.H."/>
            <person name="Devos D.P."/>
            <person name="Kaster A.-K."/>
            <person name="Ovreas L."/>
            <person name="Rohde M."/>
            <person name="Galperin M.Y."/>
            <person name="Jogler C."/>
        </authorList>
    </citation>
    <scope>NUCLEOTIDE SEQUENCE [LARGE SCALE GENOMIC DNA]</scope>
    <source>
        <strain evidence="2 3">FF011L</strain>
    </source>
</reference>
<keyword evidence="1" id="KW-0472">Membrane</keyword>
<evidence type="ECO:0000256" key="1">
    <source>
        <dbReference type="SAM" id="Phobius"/>
    </source>
</evidence>
<protein>
    <recommendedName>
        <fullName evidence="4">Membrane-associated protein</fullName>
    </recommendedName>
</protein>
<feature type="transmembrane region" description="Helical" evidence="1">
    <location>
        <begin position="7"/>
        <end position="25"/>
    </location>
</feature>
<keyword evidence="1" id="KW-1133">Transmembrane helix</keyword>
<dbReference type="EMBL" id="CP036262">
    <property type="protein sequence ID" value="QDS92195.1"/>
    <property type="molecule type" value="Genomic_DNA"/>
</dbReference>
<name>A0A517MBE3_9BACT</name>
<proteinExistence type="predicted"/>
<feature type="transmembrane region" description="Helical" evidence="1">
    <location>
        <begin position="126"/>
        <end position="144"/>
    </location>
</feature>
<feature type="transmembrane region" description="Helical" evidence="1">
    <location>
        <begin position="69"/>
        <end position="90"/>
    </location>
</feature>
<evidence type="ECO:0000313" key="3">
    <source>
        <dbReference type="Proteomes" id="UP000320672"/>
    </source>
</evidence>
<dbReference type="Proteomes" id="UP000320672">
    <property type="component" value="Chromosome"/>
</dbReference>
<dbReference type="RefSeq" id="WP_246109735.1">
    <property type="nucleotide sequence ID" value="NZ_CP036262.1"/>
</dbReference>
<sequence>MSKISLPVKYGYTLFAIVLAVYYWREYGPTNFLYFCDVALFLVVAAVWTEKSIYASLAAVGISLPQLFWQLDFMSSLVGFPVVGMTAYMFDEQISLFARGLSFFHFWLPMLVWFLVWRLGYDRRALVGWTVIAWGLMLVSYFLLPAPGDPLAFPNQPHNVNYVYGLSDSAPQAWMPASAWLSMLLVGLPLLFYFPTHLLLSWLDSKRPVVIGMEI</sequence>
<keyword evidence="3" id="KW-1185">Reference proteome</keyword>
<accession>A0A517MBE3</accession>
<keyword evidence="1" id="KW-0812">Transmembrane</keyword>
<evidence type="ECO:0008006" key="4">
    <source>
        <dbReference type="Google" id="ProtNLM"/>
    </source>
</evidence>
<dbReference type="KEGG" id="rml:FF011L_09320"/>